<evidence type="ECO:0000256" key="5">
    <source>
        <dbReference type="ARBA" id="ARBA00023136"/>
    </source>
</evidence>
<comment type="subcellular location">
    <subcellularLocation>
        <location evidence="1">Membrane</location>
        <topology evidence="1">Multi-pass membrane protein</topology>
    </subcellularLocation>
</comment>
<dbReference type="EMBL" id="WXYQ01000001">
    <property type="protein sequence ID" value="NBG94189.1"/>
    <property type="molecule type" value="Genomic_DNA"/>
</dbReference>
<dbReference type="SUPFAM" id="SSF103481">
    <property type="entry name" value="Multidrug resistance efflux transporter EmrE"/>
    <property type="match status" value="2"/>
</dbReference>
<feature type="transmembrane region" description="Helical" evidence="6">
    <location>
        <begin position="167"/>
        <end position="188"/>
    </location>
</feature>
<evidence type="ECO:0000313" key="8">
    <source>
        <dbReference type="EMBL" id="NBG94189.1"/>
    </source>
</evidence>
<feature type="transmembrane region" description="Helical" evidence="6">
    <location>
        <begin position="28"/>
        <end position="49"/>
    </location>
</feature>
<feature type="transmembrane region" description="Helical" evidence="6">
    <location>
        <begin position="277"/>
        <end position="294"/>
    </location>
</feature>
<proteinExistence type="inferred from homology"/>
<feature type="transmembrane region" description="Helical" evidence="6">
    <location>
        <begin position="55"/>
        <end position="78"/>
    </location>
</feature>
<comment type="similarity">
    <text evidence="2">Belongs to the drug/metabolite transporter (DMT) superfamily. 10 TMS drug/metabolite exporter (DME) (TC 2.A.7.3) family.</text>
</comment>
<feature type="transmembrane region" description="Helical" evidence="6">
    <location>
        <begin position="90"/>
        <end position="110"/>
    </location>
</feature>
<keyword evidence="9" id="KW-1185">Reference proteome</keyword>
<dbReference type="InterPro" id="IPR000620">
    <property type="entry name" value="EamA_dom"/>
</dbReference>
<dbReference type="OrthoDB" id="9815809at2"/>
<dbReference type="Pfam" id="PF00892">
    <property type="entry name" value="EamA"/>
    <property type="match status" value="2"/>
</dbReference>
<evidence type="ECO:0000256" key="4">
    <source>
        <dbReference type="ARBA" id="ARBA00022989"/>
    </source>
</evidence>
<evidence type="ECO:0000256" key="1">
    <source>
        <dbReference type="ARBA" id="ARBA00004141"/>
    </source>
</evidence>
<keyword evidence="3 6" id="KW-0812">Transmembrane</keyword>
<evidence type="ECO:0000256" key="2">
    <source>
        <dbReference type="ARBA" id="ARBA00009853"/>
    </source>
</evidence>
<comment type="caution">
    <text evidence="8">The sequence shown here is derived from an EMBL/GenBank/DDBJ whole genome shotgun (WGS) entry which is preliminary data.</text>
</comment>
<evidence type="ECO:0000259" key="7">
    <source>
        <dbReference type="Pfam" id="PF00892"/>
    </source>
</evidence>
<reference evidence="8 9" key="1">
    <citation type="journal article" date="2016" name="Int. J. Syst. Evol. Microbiol.">
        <title>Pyruvatibacter mobilis gen. nov., sp. nov., a marine bacterium from the culture broth of Picochlorum sp. 122.</title>
        <authorList>
            <person name="Wang G."/>
            <person name="Tang M."/>
            <person name="Wu H."/>
            <person name="Dai S."/>
            <person name="Li T."/>
            <person name="Chen C."/>
            <person name="He H."/>
            <person name="Fan J."/>
            <person name="Xiang W."/>
            <person name="Li X."/>
        </authorList>
    </citation>
    <scope>NUCLEOTIDE SEQUENCE [LARGE SCALE GENOMIC DNA]</scope>
    <source>
        <strain evidence="8 9">GYP-11</strain>
    </source>
</reference>
<evidence type="ECO:0000256" key="6">
    <source>
        <dbReference type="SAM" id="Phobius"/>
    </source>
</evidence>
<feature type="domain" description="EamA" evidence="7">
    <location>
        <begin position="26"/>
        <end position="157"/>
    </location>
</feature>
<evidence type="ECO:0000256" key="3">
    <source>
        <dbReference type="ARBA" id="ARBA00022692"/>
    </source>
</evidence>
<dbReference type="InterPro" id="IPR037185">
    <property type="entry name" value="EmrE-like"/>
</dbReference>
<accession>A0A845Q7A3</accession>
<feature type="transmembrane region" description="Helical" evidence="6">
    <location>
        <begin position="116"/>
        <end position="134"/>
    </location>
</feature>
<organism evidence="8 9">
    <name type="scientific">Pyruvatibacter mobilis</name>
    <dbReference type="NCBI Taxonomy" id="1712261"/>
    <lineage>
        <taxon>Bacteria</taxon>
        <taxon>Pseudomonadati</taxon>
        <taxon>Pseudomonadota</taxon>
        <taxon>Alphaproteobacteria</taxon>
        <taxon>Hyphomicrobiales</taxon>
        <taxon>Parvibaculaceae</taxon>
        <taxon>Pyruvatibacter</taxon>
    </lineage>
</organism>
<dbReference type="Proteomes" id="UP000470384">
    <property type="component" value="Unassembled WGS sequence"/>
</dbReference>
<protein>
    <submittedName>
        <fullName evidence="8">EamA family transporter</fullName>
    </submittedName>
</protein>
<dbReference type="PANTHER" id="PTHR22911">
    <property type="entry name" value="ACYL-MALONYL CONDENSING ENZYME-RELATED"/>
    <property type="match status" value="1"/>
</dbReference>
<dbReference type="GeneID" id="300656245"/>
<feature type="transmembrane region" description="Helical" evidence="6">
    <location>
        <begin position="143"/>
        <end position="161"/>
    </location>
</feature>
<dbReference type="RefSeq" id="WP_160586339.1">
    <property type="nucleotide sequence ID" value="NZ_BMHN01000001.1"/>
</dbReference>
<dbReference type="PANTHER" id="PTHR22911:SF6">
    <property type="entry name" value="SOLUTE CARRIER FAMILY 35 MEMBER G1"/>
    <property type="match status" value="1"/>
</dbReference>
<feature type="domain" description="EamA" evidence="7">
    <location>
        <begin position="166"/>
        <end position="293"/>
    </location>
</feature>
<name>A0A845Q7A3_9HYPH</name>
<feature type="transmembrane region" description="Helical" evidence="6">
    <location>
        <begin position="195"/>
        <end position="217"/>
    </location>
</feature>
<dbReference type="GO" id="GO:0016020">
    <property type="term" value="C:membrane"/>
    <property type="evidence" value="ECO:0007669"/>
    <property type="project" value="UniProtKB-SubCell"/>
</dbReference>
<evidence type="ECO:0000313" key="9">
    <source>
        <dbReference type="Proteomes" id="UP000470384"/>
    </source>
</evidence>
<feature type="transmembrane region" description="Helical" evidence="6">
    <location>
        <begin position="253"/>
        <end position="271"/>
    </location>
</feature>
<gene>
    <name evidence="8" type="ORF">GTQ45_00420</name>
</gene>
<keyword evidence="4 6" id="KW-1133">Transmembrane helix</keyword>
<keyword evidence="5 6" id="KW-0472">Membrane</keyword>
<feature type="transmembrane region" description="Helical" evidence="6">
    <location>
        <begin position="223"/>
        <end position="241"/>
    </location>
</feature>
<sequence>MSSAEETPELRARLAAWWLALPPNVRGALWLLLSATCFTAMAVLAKFLGDRLHSLQLAFFRMFIALLVIVPFLVRGGVASIKTHYPFLQLLRGIVGSTAMMCGFYALVHLPLADALAYNFTKALFVVPLAYFILSEPAGPRRIGAVVIGFFGVLVMLRPTVEIDPAALVALGGALCVAMATIFVKLVAKDAPVTLMFYTGVVGTAVAGIPASFVWVTPTWEELGLLVLMGTFAAGAHNCFIRGYREGDASAIVPFDYSRLVFAAIAGFLIFGDVPDWLTIVGAAIIVATTLYIARREAVEARARRAEAVPED</sequence>
<dbReference type="AlphaFoldDB" id="A0A845Q7A3"/>